<proteinExistence type="predicted"/>
<sequence>MDIVRVSWVLHPISTARARARPQLSEPSSCATTPLDKQTDLIQVCIDFRHYTKGTQTTARFWDRVADDFRQVLGRTTMTPAAVEQVVRAIEDDYVRWVEAWGQGRAADRGSEYEGWLGMWLRGRDGFYAKIAAAREEEEEEAQERRDQLAMLRMPHEKRRFMASKASEASDEVPHKRQRRANPEESERARLFRVIADSLEAESSSERKVKEMEHEMKTMQHKLDRMNHKIGLILKHIKK</sequence>
<accession>A0ACD1GHY0</accession>
<dbReference type="EMBL" id="KZ825321">
    <property type="protein sequence ID" value="RAH48868.1"/>
    <property type="molecule type" value="Genomic_DNA"/>
</dbReference>
<protein>
    <submittedName>
        <fullName evidence="1">Uncharacterized protein</fullName>
    </submittedName>
</protein>
<keyword evidence="2" id="KW-1185">Reference proteome</keyword>
<organism evidence="1 2">
    <name type="scientific">Aspergillus brunneoviolaceus CBS 621.78</name>
    <dbReference type="NCBI Taxonomy" id="1450534"/>
    <lineage>
        <taxon>Eukaryota</taxon>
        <taxon>Fungi</taxon>
        <taxon>Dikarya</taxon>
        <taxon>Ascomycota</taxon>
        <taxon>Pezizomycotina</taxon>
        <taxon>Eurotiomycetes</taxon>
        <taxon>Eurotiomycetidae</taxon>
        <taxon>Eurotiales</taxon>
        <taxon>Aspergillaceae</taxon>
        <taxon>Aspergillus</taxon>
        <taxon>Aspergillus subgen. Circumdati</taxon>
    </lineage>
</organism>
<gene>
    <name evidence="1" type="ORF">BO95DRAFT_429086</name>
</gene>
<evidence type="ECO:0000313" key="2">
    <source>
        <dbReference type="Proteomes" id="UP000249057"/>
    </source>
</evidence>
<name>A0ACD1GHY0_9EURO</name>
<dbReference type="Proteomes" id="UP000249057">
    <property type="component" value="Unassembled WGS sequence"/>
</dbReference>
<reference evidence="1" key="1">
    <citation type="submission" date="2018-02" db="EMBL/GenBank/DDBJ databases">
        <title>The genomes of Aspergillus section Nigri reveals drivers in fungal speciation.</title>
        <authorList>
            <consortium name="DOE Joint Genome Institute"/>
            <person name="Vesth T.C."/>
            <person name="Nybo J."/>
            <person name="Theobald S."/>
            <person name="Brandl J."/>
            <person name="Frisvad J.C."/>
            <person name="Nielsen K.F."/>
            <person name="Lyhne E.K."/>
            <person name="Kogle M.E."/>
            <person name="Kuo A."/>
            <person name="Riley R."/>
            <person name="Clum A."/>
            <person name="Nolan M."/>
            <person name="Lipzen A."/>
            <person name="Salamov A."/>
            <person name="Henrissat B."/>
            <person name="Wiebenga A."/>
            <person name="De vries R.P."/>
            <person name="Grigoriev I.V."/>
            <person name="Mortensen U.H."/>
            <person name="Andersen M.R."/>
            <person name="Baker S.E."/>
        </authorList>
    </citation>
    <scope>NUCLEOTIDE SEQUENCE</scope>
    <source>
        <strain evidence="1">CBS 621.78</strain>
    </source>
</reference>
<evidence type="ECO:0000313" key="1">
    <source>
        <dbReference type="EMBL" id="RAH48868.1"/>
    </source>
</evidence>